<reference evidence="1 2" key="1">
    <citation type="submission" date="2014-01" db="EMBL/GenBank/DDBJ databases">
        <authorList>
            <person name="Zelazny A."/>
            <person name="Olivier K."/>
            <person name="Sampaio E.P."/>
            <person name="Holland S.M."/>
            <person name="Tallon L.J."/>
            <person name="Sadzewicz L.K."/>
            <person name="Sengamalay N."/>
            <person name="Fraser C.M."/>
            <person name="Hine E."/>
            <person name="Shefchek K.A."/>
            <person name="Das S.P."/>
            <person name="Shallom S.J."/>
            <person name="Agrawal S."/>
            <person name="Tettelin H."/>
        </authorList>
    </citation>
    <scope>NUCLEOTIDE SEQUENCE [LARGE SCALE GENOMIC DNA]</scope>
    <source>
        <strain evidence="1 2">MAB_030201_1075</strain>
    </source>
</reference>
<evidence type="ECO:0000313" key="1">
    <source>
        <dbReference type="EMBL" id="ETZ89580.1"/>
    </source>
</evidence>
<proteinExistence type="predicted"/>
<sequence length="64" mass="6884">MYVVNTMGTTLFNGDDRNERQFAETSLRTAVAVIQSAGKPVRIHTMLIGGRASDALAVESRSAT</sequence>
<dbReference type="AlphaFoldDB" id="A0A829PQL4"/>
<dbReference type="EMBL" id="JAOX01000001">
    <property type="protein sequence ID" value="ETZ89580.1"/>
    <property type="molecule type" value="Genomic_DNA"/>
</dbReference>
<comment type="caution">
    <text evidence="1">The sequence shown here is derived from an EMBL/GenBank/DDBJ whole genome shotgun (WGS) entry which is preliminary data.</text>
</comment>
<protein>
    <submittedName>
        <fullName evidence="1">Uncharacterized protein</fullName>
    </submittedName>
</protein>
<name>A0A829PQL4_9MYCO</name>
<evidence type="ECO:0000313" key="2">
    <source>
        <dbReference type="Proteomes" id="UP000019854"/>
    </source>
</evidence>
<accession>A0A829PQL4</accession>
<organism evidence="1 2">
    <name type="scientific">Mycobacteroides abscessus MAB_030201_1075</name>
    <dbReference type="NCBI Taxonomy" id="1335410"/>
    <lineage>
        <taxon>Bacteria</taxon>
        <taxon>Bacillati</taxon>
        <taxon>Actinomycetota</taxon>
        <taxon>Actinomycetes</taxon>
        <taxon>Mycobacteriales</taxon>
        <taxon>Mycobacteriaceae</taxon>
        <taxon>Mycobacteroides</taxon>
        <taxon>Mycobacteroides abscessus</taxon>
    </lineage>
</organism>
<dbReference type="Proteomes" id="UP000019854">
    <property type="component" value="Unassembled WGS sequence"/>
</dbReference>
<gene>
    <name evidence="1" type="ORF">L829_3157</name>
</gene>